<dbReference type="EMBL" id="AWUE01014255">
    <property type="protein sequence ID" value="OMP04442.1"/>
    <property type="molecule type" value="Genomic_DNA"/>
</dbReference>
<evidence type="ECO:0000313" key="2">
    <source>
        <dbReference type="Proteomes" id="UP000187203"/>
    </source>
</evidence>
<name>A0A1R3KBI1_9ROSI</name>
<sequence>MLCIGLVEGFFSLRQIKRSKEGKISQDLQGFKDLYDKDMKTKAEWRKEKIQGSFIQLPCPNPKPLPLSRKPYLSDGMSPILTDFMRHVKEGDHTIVTLCRYSY</sequence>
<organism evidence="1 2">
    <name type="scientific">Corchorus olitorius</name>
    <dbReference type="NCBI Taxonomy" id="93759"/>
    <lineage>
        <taxon>Eukaryota</taxon>
        <taxon>Viridiplantae</taxon>
        <taxon>Streptophyta</taxon>
        <taxon>Embryophyta</taxon>
        <taxon>Tracheophyta</taxon>
        <taxon>Spermatophyta</taxon>
        <taxon>Magnoliopsida</taxon>
        <taxon>eudicotyledons</taxon>
        <taxon>Gunneridae</taxon>
        <taxon>Pentapetalae</taxon>
        <taxon>rosids</taxon>
        <taxon>malvids</taxon>
        <taxon>Malvales</taxon>
        <taxon>Malvaceae</taxon>
        <taxon>Grewioideae</taxon>
        <taxon>Apeibeae</taxon>
        <taxon>Corchorus</taxon>
    </lineage>
</organism>
<protein>
    <submittedName>
        <fullName evidence="1">Uncharacterized protein</fullName>
    </submittedName>
</protein>
<accession>A0A1R3KBI1</accession>
<gene>
    <name evidence="1" type="ORF">COLO4_09637</name>
</gene>
<evidence type="ECO:0000313" key="1">
    <source>
        <dbReference type="EMBL" id="OMP04442.1"/>
    </source>
</evidence>
<dbReference type="AlphaFoldDB" id="A0A1R3KBI1"/>
<comment type="caution">
    <text evidence="1">The sequence shown here is derived from an EMBL/GenBank/DDBJ whole genome shotgun (WGS) entry which is preliminary data.</text>
</comment>
<keyword evidence="2" id="KW-1185">Reference proteome</keyword>
<reference evidence="2" key="1">
    <citation type="submission" date="2013-09" db="EMBL/GenBank/DDBJ databases">
        <title>Corchorus olitorius genome sequencing.</title>
        <authorList>
            <person name="Alam M."/>
            <person name="Haque M.S."/>
            <person name="Islam M.S."/>
            <person name="Emdad E.M."/>
            <person name="Islam M.M."/>
            <person name="Ahmed B."/>
            <person name="Halim A."/>
            <person name="Hossen Q.M.M."/>
            <person name="Hossain M.Z."/>
            <person name="Ahmed R."/>
            <person name="Khan M.M."/>
            <person name="Islam R."/>
            <person name="Rashid M.M."/>
            <person name="Khan S.A."/>
            <person name="Rahman M.S."/>
            <person name="Alam M."/>
            <person name="Yahiya A.S."/>
            <person name="Khan M.S."/>
            <person name="Azam M.S."/>
            <person name="Haque T."/>
            <person name="Lashkar M.Z.H."/>
            <person name="Akhand A.I."/>
            <person name="Morshed G."/>
            <person name="Roy S."/>
            <person name="Uddin K.S."/>
            <person name="Rabeya T."/>
            <person name="Hossain A.S."/>
            <person name="Chowdhury A."/>
            <person name="Snigdha A.R."/>
            <person name="Mortoza M.S."/>
            <person name="Matin S.A."/>
            <person name="Hoque S.M.E."/>
            <person name="Islam M.K."/>
            <person name="Roy D.K."/>
            <person name="Haider R."/>
            <person name="Moosa M.M."/>
            <person name="Elias S.M."/>
            <person name="Hasan A.M."/>
            <person name="Jahan S."/>
            <person name="Shafiuddin M."/>
            <person name="Mahmood N."/>
            <person name="Shommy N.S."/>
        </authorList>
    </citation>
    <scope>NUCLEOTIDE SEQUENCE [LARGE SCALE GENOMIC DNA]</scope>
    <source>
        <strain evidence="2">cv. O-4</strain>
    </source>
</reference>
<dbReference type="Proteomes" id="UP000187203">
    <property type="component" value="Unassembled WGS sequence"/>
</dbReference>
<proteinExistence type="predicted"/>